<protein>
    <submittedName>
        <fullName evidence="2">Uncharacterized protein</fullName>
    </submittedName>
</protein>
<keyword evidence="1" id="KW-0812">Transmembrane</keyword>
<dbReference type="AlphaFoldDB" id="A0AA42PS04"/>
<evidence type="ECO:0000313" key="3">
    <source>
        <dbReference type="Proteomes" id="UP001158416"/>
    </source>
</evidence>
<accession>A0AA42PS04</accession>
<proteinExistence type="predicted"/>
<dbReference type="EMBL" id="JAOCAP010000007">
    <property type="protein sequence ID" value="MDH1319641.1"/>
    <property type="molecule type" value="Genomic_DNA"/>
</dbReference>
<dbReference type="Proteomes" id="UP001158416">
    <property type="component" value="Unassembled WGS sequence"/>
</dbReference>
<feature type="transmembrane region" description="Helical" evidence="1">
    <location>
        <begin position="46"/>
        <end position="69"/>
    </location>
</feature>
<organism evidence="2 3">
    <name type="scientific">Enterobacter bugandensis</name>
    <dbReference type="NCBI Taxonomy" id="881260"/>
    <lineage>
        <taxon>Bacteria</taxon>
        <taxon>Pseudomonadati</taxon>
        <taxon>Pseudomonadota</taxon>
        <taxon>Gammaproteobacteria</taxon>
        <taxon>Enterobacterales</taxon>
        <taxon>Enterobacteriaceae</taxon>
        <taxon>Enterobacter</taxon>
    </lineage>
</organism>
<evidence type="ECO:0000256" key="1">
    <source>
        <dbReference type="SAM" id="Phobius"/>
    </source>
</evidence>
<evidence type="ECO:0000313" key="2">
    <source>
        <dbReference type="EMBL" id="MDH1319641.1"/>
    </source>
</evidence>
<comment type="caution">
    <text evidence="2">The sequence shown here is derived from an EMBL/GenBank/DDBJ whole genome shotgun (WGS) entry which is preliminary data.</text>
</comment>
<reference evidence="2" key="1">
    <citation type="submission" date="2022-09" db="EMBL/GenBank/DDBJ databases">
        <title>Intensive care unit water sources are persistently colonized with multi-drug resistant bacteria and are the site of extensive horizontal gene transfer of antibiotic resistance genes.</title>
        <authorList>
            <person name="Diorio-Toth L."/>
        </authorList>
    </citation>
    <scope>NUCLEOTIDE SEQUENCE</scope>
    <source>
        <strain evidence="2">GD03936</strain>
    </source>
</reference>
<gene>
    <name evidence="2" type="ORF">N5C39_14820</name>
</gene>
<keyword evidence="1" id="KW-1133">Transmembrane helix</keyword>
<name>A0AA42PS04_9ENTR</name>
<dbReference type="RefSeq" id="WP_280029472.1">
    <property type="nucleotide sequence ID" value="NZ_JAOCAP010000007.1"/>
</dbReference>
<sequence>MKILLFIVLFWSGIHFIPDVWVASFVKAHIHISGDGEEAMDSFEMHIIVIKITLCAVGAYLLMKLFYWLKTRRKK</sequence>
<keyword evidence="1" id="KW-0472">Membrane</keyword>